<evidence type="ECO:0000256" key="7">
    <source>
        <dbReference type="ARBA" id="ARBA00023136"/>
    </source>
</evidence>
<feature type="transmembrane region" description="Helical" evidence="9">
    <location>
        <begin position="141"/>
        <end position="159"/>
    </location>
</feature>
<evidence type="ECO:0000256" key="5">
    <source>
        <dbReference type="ARBA" id="ARBA00022692"/>
    </source>
</evidence>
<feature type="transmembrane region" description="Helical" evidence="9">
    <location>
        <begin position="186"/>
        <end position="208"/>
    </location>
</feature>
<dbReference type="NCBIfam" id="TIGR00842">
    <property type="entry name" value="bcct"/>
    <property type="match status" value="1"/>
</dbReference>
<organism evidence="10 11">
    <name type="scientific">Paenibacillus antri</name>
    <dbReference type="NCBI Taxonomy" id="2582848"/>
    <lineage>
        <taxon>Bacteria</taxon>
        <taxon>Bacillati</taxon>
        <taxon>Bacillota</taxon>
        <taxon>Bacilli</taxon>
        <taxon>Bacillales</taxon>
        <taxon>Paenibacillaceae</taxon>
        <taxon>Paenibacillus</taxon>
    </lineage>
</organism>
<feature type="transmembrane region" description="Helical" evidence="9">
    <location>
        <begin position="86"/>
        <end position="107"/>
    </location>
</feature>
<comment type="caution">
    <text evidence="10">The sequence shown here is derived from an EMBL/GenBank/DDBJ whole genome shotgun (WGS) entry which is preliminary data.</text>
</comment>
<comment type="subcellular location">
    <subcellularLocation>
        <location evidence="1">Cell membrane</location>
        <topology evidence="1">Multi-pass membrane protein</topology>
    </subcellularLocation>
</comment>
<accession>A0A5R9G5X6</accession>
<evidence type="ECO:0000313" key="10">
    <source>
        <dbReference type="EMBL" id="TLS48908.1"/>
    </source>
</evidence>
<dbReference type="AlphaFoldDB" id="A0A5R9G5X6"/>
<feature type="transmembrane region" description="Helical" evidence="9">
    <location>
        <begin position="258"/>
        <end position="288"/>
    </location>
</feature>
<dbReference type="PROSITE" id="PS01303">
    <property type="entry name" value="BCCT"/>
    <property type="match status" value="1"/>
</dbReference>
<evidence type="ECO:0000256" key="8">
    <source>
        <dbReference type="SAM" id="Coils"/>
    </source>
</evidence>
<keyword evidence="7 9" id="KW-0472">Membrane</keyword>
<dbReference type="InterPro" id="IPR018093">
    <property type="entry name" value="BCCT_CS"/>
</dbReference>
<reference evidence="10 11" key="1">
    <citation type="submission" date="2019-05" db="EMBL/GenBank/DDBJ databases">
        <authorList>
            <person name="Narsing Rao M.P."/>
            <person name="Li W.J."/>
        </authorList>
    </citation>
    <scope>NUCLEOTIDE SEQUENCE [LARGE SCALE GENOMIC DNA]</scope>
    <source>
        <strain evidence="10 11">SYSU_K30003</strain>
    </source>
</reference>
<feature type="transmembrane region" description="Helical" evidence="9">
    <location>
        <begin position="342"/>
        <end position="366"/>
    </location>
</feature>
<evidence type="ECO:0000256" key="4">
    <source>
        <dbReference type="ARBA" id="ARBA00022475"/>
    </source>
</evidence>
<feature type="transmembrane region" description="Helical" evidence="9">
    <location>
        <begin position="228"/>
        <end position="246"/>
    </location>
</feature>
<dbReference type="RefSeq" id="WP_138197718.1">
    <property type="nucleotide sequence ID" value="NZ_VCIW01000027.1"/>
</dbReference>
<feature type="transmembrane region" description="Helical" evidence="9">
    <location>
        <begin position="308"/>
        <end position="330"/>
    </location>
</feature>
<evidence type="ECO:0000256" key="2">
    <source>
        <dbReference type="ARBA" id="ARBA00005658"/>
    </source>
</evidence>
<feature type="transmembrane region" description="Helical" evidence="9">
    <location>
        <begin position="439"/>
        <end position="460"/>
    </location>
</feature>
<feature type="transmembrane region" description="Helical" evidence="9">
    <location>
        <begin position="399"/>
        <end position="427"/>
    </location>
</feature>
<dbReference type="InterPro" id="IPR000060">
    <property type="entry name" value="BCCT_transptr"/>
</dbReference>
<dbReference type="Proteomes" id="UP000309676">
    <property type="component" value="Unassembled WGS sequence"/>
</dbReference>
<proteinExistence type="inferred from homology"/>
<evidence type="ECO:0000256" key="6">
    <source>
        <dbReference type="ARBA" id="ARBA00022989"/>
    </source>
</evidence>
<name>A0A5R9G5X6_9BACL</name>
<dbReference type="OrthoDB" id="9775735at2"/>
<feature type="transmembrane region" description="Helical" evidence="9">
    <location>
        <begin position="7"/>
        <end position="26"/>
    </location>
</feature>
<dbReference type="GO" id="GO:0005886">
    <property type="term" value="C:plasma membrane"/>
    <property type="evidence" value="ECO:0007669"/>
    <property type="project" value="UniProtKB-SubCell"/>
</dbReference>
<comment type="similarity">
    <text evidence="2">Belongs to the BCCT transporter (TC 2.A.15) family.</text>
</comment>
<evidence type="ECO:0000256" key="9">
    <source>
        <dbReference type="SAM" id="Phobius"/>
    </source>
</evidence>
<feature type="transmembrane region" description="Helical" evidence="9">
    <location>
        <begin position="466"/>
        <end position="489"/>
    </location>
</feature>
<keyword evidence="3" id="KW-0813">Transport</keyword>
<feature type="coiled-coil region" evidence="8">
    <location>
        <begin position="482"/>
        <end position="513"/>
    </location>
</feature>
<dbReference type="PANTHER" id="PTHR30047">
    <property type="entry name" value="HIGH-AFFINITY CHOLINE TRANSPORT PROTEIN-RELATED"/>
    <property type="match status" value="1"/>
</dbReference>
<evidence type="ECO:0000313" key="11">
    <source>
        <dbReference type="Proteomes" id="UP000309676"/>
    </source>
</evidence>
<dbReference type="GO" id="GO:0022857">
    <property type="term" value="F:transmembrane transporter activity"/>
    <property type="evidence" value="ECO:0007669"/>
    <property type="project" value="InterPro"/>
</dbReference>
<dbReference type="EMBL" id="VCIW01000027">
    <property type="protein sequence ID" value="TLS48908.1"/>
    <property type="molecule type" value="Genomic_DNA"/>
</dbReference>
<evidence type="ECO:0000256" key="3">
    <source>
        <dbReference type="ARBA" id="ARBA00022448"/>
    </source>
</evidence>
<keyword evidence="4" id="KW-1003">Cell membrane</keyword>
<keyword evidence="8" id="KW-0175">Coiled coil</keyword>
<sequence>MHQGKVGVVFYVSVAVASLFVLWGFLMPDQLAEVAANALAFITKTFGWYYLITTFLFLVFALILAFSRYGNIRLGQDDDEPEYPYFTWLAMLFSAGMGIGLVFWGVAEPVFHYLSPPEEVEGSTPLAAQTALRYSFFHWGLQPWAIYTVSALGLAYASFRKGRSNLISATLYPLLGDRIDGGLGKAIDSFAVIATVFGVATSLGLGAMQINGGLHFLVGVPQTIRSQLLIILIVTVLFLISASTGLDKGIKYLSNLNLGFASLLLLFVIATGPTSFIIEALTTTIGSYVGNLIPMSFRMTPFTQRTFVGAWTIFYWAWWVLWAPFVGSFIARVSKGRTIREFVTGVLFVPTLLSMIWFSTFGGAALHHEMFEGHNISEAVNEDMTSALFVLLEQLPLSLIMVILATLLIITFFITSADSATFVLGMLTSNGSNNPKRSIKFIWGILVSAIASVLLLSGGLNGVQTASIVLALPFSVIMILMIVSINKALKEEVKEMERKEKRRLRRIEKWIEEEGDLRQ</sequence>
<keyword evidence="6 9" id="KW-1133">Transmembrane helix</keyword>
<keyword evidence="5 9" id="KW-0812">Transmembrane</keyword>
<feature type="transmembrane region" description="Helical" evidence="9">
    <location>
        <begin position="46"/>
        <end position="66"/>
    </location>
</feature>
<keyword evidence="11" id="KW-1185">Reference proteome</keyword>
<dbReference type="PANTHER" id="PTHR30047:SF7">
    <property type="entry name" value="HIGH-AFFINITY CHOLINE TRANSPORT PROTEIN"/>
    <property type="match status" value="1"/>
</dbReference>
<protein>
    <submittedName>
        <fullName evidence="10">BCCT family transporter</fullName>
    </submittedName>
</protein>
<gene>
    <name evidence="10" type="ORF">FE782_28310</name>
</gene>
<dbReference type="Pfam" id="PF02028">
    <property type="entry name" value="BCCT"/>
    <property type="match status" value="1"/>
</dbReference>
<evidence type="ECO:0000256" key="1">
    <source>
        <dbReference type="ARBA" id="ARBA00004651"/>
    </source>
</evidence>